<dbReference type="PROSITE" id="PS50110">
    <property type="entry name" value="RESPONSE_REGULATORY"/>
    <property type="match status" value="1"/>
</dbReference>
<dbReference type="Proteomes" id="UP000505355">
    <property type="component" value="Chromosome"/>
</dbReference>
<dbReference type="SMART" id="SM00448">
    <property type="entry name" value="REC"/>
    <property type="match status" value="1"/>
</dbReference>
<dbReference type="InterPro" id="IPR001789">
    <property type="entry name" value="Sig_transdc_resp-reg_receiver"/>
</dbReference>
<dbReference type="RefSeq" id="WP_173415841.1">
    <property type="nucleotide sequence ID" value="NZ_CP054139.1"/>
</dbReference>
<name>A0A7D4TW76_9SPHI</name>
<accession>A0A7D4TW76</accession>
<dbReference type="PANTHER" id="PTHR44591">
    <property type="entry name" value="STRESS RESPONSE REGULATOR PROTEIN 1"/>
    <property type="match status" value="1"/>
</dbReference>
<keyword evidence="1 2" id="KW-0597">Phosphoprotein</keyword>
<evidence type="ECO:0000259" key="3">
    <source>
        <dbReference type="PROSITE" id="PS50110"/>
    </source>
</evidence>
<sequence>MEVLNKQKRLLVLDKNNRIQSVVDEMMYYGDWDVSITYDPYAVYDMAQSYKPDLIILDYLLLDNDCALICQDIKDDATLHHTPIIVVTAYKTRKARADYYKCDALFIKPLDMEVLASRMDYLIAS</sequence>
<dbReference type="Pfam" id="PF00072">
    <property type="entry name" value="Response_reg"/>
    <property type="match status" value="1"/>
</dbReference>
<dbReference type="Gene3D" id="3.40.50.2300">
    <property type="match status" value="1"/>
</dbReference>
<organism evidence="4 5">
    <name type="scientific">Mucilaginibacter mali</name>
    <dbReference type="NCBI Taxonomy" id="2740462"/>
    <lineage>
        <taxon>Bacteria</taxon>
        <taxon>Pseudomonadati</taxon>
        <taxon>Bacteroidota</taxon>
        <taxon>Sphingobacteriia</taxon>
        <taxon>Sphingobacteriales</taxon>
        <taxon>Sphingobacteriaceae</taxon>
        <taxon>Mucilaginibacter</taxon>
    </lineage>
</organism>
<dbReference type="KEGG" id="mmab:HQ865_15900"/>
<dbReference type="PANTHER" id="PTHR44591:SF3">
    <property type="entry name" value="RESPONSE REGULATORY DOMAIN-CONTAINING PROTEIN"/>
    <property type="match status" value="1"/>
</dbReference>
<feature type="domain" description="Response regulatory" evidence="3">
    <location>
        <begin position="9"/>
        <end position="123"/>
    </location>
</feature>
<evidence type="ECO:0000313" key="5">
    <source>
        <dbReference type="Proteomes" id="UP000505355"/>
    </source>
</evidence>
<dbReference type="GO" id="GO:0000160">
    <property type="term" value="P:phosphorelay signal transduction system"/>
    <property type="evidence" value="ECO:0007669"/>
    <property type="project" value="InterPro"/>
</dbReference>
<feature type="modified residue" description="4-aspartylphosphate" evidence="2">
    <location>
        <position position="58"/>
    </location>
</feature>
<gene>
    <name evidence="4" type="ORF">HQ865_15900</name>
</gene>
<evidence type="ECO:0000256" key="2">
    <source>
        <dbReference type="PROSITE-ProRule" id="PRU00169"/>
    </source>
</evidence>
<keyword evidence="5" id="KW-1185">Reference proteome</keyword>
<proteinExistence type="predicted"/>
<dbReference type="SUPFAM" id="SSF52172">
    <property type="entry name" value="CheY-like"/>
    <property type="match status" value="1"/>
</dbReference>
<dbReference type="AlphaFoldDB" id="A0A7D4TW76"/>
<evidence type="ECO:0000313" key="4">
    <source>
        <dbReference type="EMBL" id="QKJ31175.1"/>
    </source>
</evidence>
<evidence type="ECO:0000256" key="1">
    <source>
        <dbReference type="ARBA" id="ARBA00022553"/>
    </source>
</evidence>
<reference evidence="4 5" key="1">
    <citation type="submission" date="2020-05" db="EMBL/GenBank/DDBJ databases">
        <title>Mucilaginibacter mali sp. nov.</title>
        <authorList>
            <person name="Kim H.S."/>
            <person name="Lee K.C."/>
            <person name="Suh M.K."/>
            <person name="Kim J.-S."/>
            <person name="Han K.-I."/>
            <person name="Eom M.K."/>
            <person name="Shin Y.K."/>
            <person name="Lee J.-S."/>
        </authorList>
    </citation>
    <scope>NUCLEOTIDE SEQUENCE [LARGE SCALE GENOMIC DNA]</scope>
    <source>
        <strain evidence="4 5">G2-14</strain>
    </source>
</reference>
<protein>
    <submittedName>
        <fullName evidence="4">Response regulator</fullName>
    </submittedName>
</protein>
<dbReference type="InterPro" id="IPR050595">
    <property type="entry name" value="Bact_response_regulator"/>
</dbReference>
<dbReference type="InterPro" id="IPR011006">
    <property type="entry name" value="CheY-like_superfamily"/>
</dbReference>
<dbReference type="EMBL" id="CP054139">
    <property type="protein sequence ID" value="QKJ31175.1"/>
    <property type="molecule type" value="Genomic_DNA"/>
</dbReference>